<keyword evidence="1" id="KW-0489">Methyltransferase</keyword>
<dbReference type="InterPro" id="IPR013123">
    <property type="entry name" value="SpoU_subst-bd"/>
</dbReference>
<dbReference type="EMBL" id="CAEZTM010000004">
    <property type="protein sequence ID" value="CAB4562098.1"/>
    <property type="molecule type" value="Genomic_DNA"/>
</dbReference>
<evidence type="ECO:0000259" key="3">
    <source>
        <dbReference type="SMART" id="SM00967"/>
    </source>
</evidence>
<dbReference type="AlphaFoldDB" id="A0A6J6JUT0"/>
<dbReference type="Gene3D" id="3.30.1330.30">
    <property type="match status" value="1"/>
</dbReference>
<dbReference type="InterPro" id="IPR029064">
    <property type="entry name" value="Ribosomal_eL30-like_sf"/>
</dbReference>
<dbReference type="EMBL" id="CAEZVY010000052">
    <property type="protein sequence ID" value="CAB4641310.1"/>
    <property type="molecule type" value="Genomic_DNA"/>
</dbReference>
<dbReference type="PANTHER" id="PTHR43191">
    <property type="entry name" value="RRNA METHYLTRANSFERASE 3"/>
    <property type="match status" value="1"/>
</dbReference>
<dbReference type="SUPFAM" id="SSF75217">
    <property type="entry name" value="alpha/beta knot"/>
    <property type="match status" value="1"/>
</dbReference>
<feature type="domain" description="RNA 2-O ribose methyltransferase substrate binding" evidence="3">
    <location>
        <begin position="29"/>
        <end position="104"/>
    </location>
</feature>
<dbReference type="GO" id="GO:0005737">
    <property type="term" value="C:cytoplasm"/>
    <property type="evidence" value="ECO:0007669"/>
    <property type="project" value="UniProtKB-ARBA"/>
</dbReference>
<dbReference type="GO" id="GO:0003723">
    <property type="term" value="F:RNA binding"/>
    <property type="evidence" value="ECO:0007669"/>
    <property type="project" value="InterPro"/>
</dbReference>
<dbReference type="CDD" id="cd18095">
    <property type="entry name" value="SpoU-like_rRNA-MTase"/>
    <property type="match status" value="1"/>
</dbReference>
<gene>
    <name evidence="4" type="ORF">UFOPK1684_00171</name>
    <name evidence="5" type="ORF">UFOPK2158_00620</name>
</gene>
<dbReference type="GO" id="GO:0008173">
    <property type="term" value="F:RNA methyltransferase activity"/>
    <property type="evidence" value="ECO:0007669"/>
    <property type="project" value="InterPro"/>
</dbReference>
<protein>
    <submittedName>
        <fullName evidence="5">Unannotated protein</fullName>
    </submittedName>
</protein>
<dbReference type="GO" id="GO:0032259">
    <property type="term" value="P:methylation"/>
    <property type="evidence" value="ECO:0007669"/>
    <property type="project" value="UniProtKB-KW"/>
</dbReference>
<dbReference type="Pfam" id="PF00588">
    <property type="entry name" value="SpoU_methylase"/>
    <property type="match status" value="1"/>
</dbReference>
<dbReference type="PANTHER" id="PTHR43191:SF2">
    <property type="entry name" value="RRNA METHYLTRANSFERASE 3, MITOCHONDRIAL"/>
    <property type="match status" value="1"/>
</dbReference>
<organism evidence="5">
    <name type="scientific">freshwater metagenome</name>
    <dbReference type="NCBI Taxonomy" id="449393"/>
    <lineage>
        <taxon>unclassified sequences</taxon>
        <taxon>metagenomes</taxon>
        <taxon>ecological metagenomes</taxon>
    </lineage>
</organism>
<dbReference type="InterPro" id="IPR029026">
    <property type="entry name" value="tRNA_m1G_MTases_N"/>
</dbReference>
<dbReference type="Gene3D" id="3.40.1280.10">
    <property type="match status" value="1"/>
</dbReference>
<sequence>MLENPRSPAVRAVAKLAKKQRRTEARLFLVEGPQAVREALLTRPELVVDVFITQAAMDRHKDLVSLAAEHQLQLTLATEKVLEEMADTVTPQGVVAVCGFNDVTLGDVLAKKPALIALLHQVQDPGNVGNIIRTADAAGADAVVVTAESVDVFNPKAVRASTGSLFHVPIVVGVDLAVTISALRAAGVSVLATDAGGRSLNEVLDSGALAKPVAWLLGNEAHGLSDEDEALADGVVSVPIFGKAESLSLQTAAAVCLYESAFAKRR</sequence>
<keyword evidence="2" id="KW-0808">Transferase</keyword>
<evidence type="ECO:0000313" key="5">
    <source>
        <dbReference type="EMBL" id="CAB4641310.1"/>
    </source>
</evidence>
<reference evidence="5" key="1">
    <citation type="submission" date="2020-05" db="EMBL/GenBank/DDBJ databases">
        <authorList>
            <person name="Chiriac C."/>
            <person name="Salcher M."/>
            <person name="Ghai R."/>
            <person name="Kavagutti S V."/>
        </authorList>
    </citation>
    <scope>NUCLEOTIDE SEQUENCE</scope>
</reference>
<dbReference type="SMART" id="SM00967">
    <property type="entry name" value="SpoU_sub_bind"/>
    <property type="match status" value="1"/>
</dbReference>
<dbReference type="InterPro" id="IPR001537">
    <property type="entry name" value="SpoU_MeTrfase"/>
</dbReference>
<dbReference type="Pfam" id="PF08032">
    <property type="entry name" value="SpoU_sub_bind"/>
    <property type="match status" value="1"/>
</dbReference>
<evidence type="ECO:0000256" key="2">
    <source>
        <dbReference type="ARBA" id="ARBA00022679"/>
    </source>
</evidence>
<dbReference type="InterPro" id="IPR029028">
    <property type="entry name" value="Alpha/beta_knot_MTases"/>
</dbReference>
<evidence type="ECO:0000313" key="4">
    <source>
        <dbReference type="EMBL" id="CAB4562098.1"/>
    </source>
</evidence>
<dbReference type="InterPro" id="IPR051259">
    <property type="entry name" value="rRNA_Methyltransferase"/>
</dbReference>
<proteinExistence type="predicted"/>
<accession>A0A6J6JUT0</accession>
<evidence type="ECO:0000256" key="1">
    <source>
        <dbReference type="ARBA" id="ARBA00022603"/>
    </source>
</evidence>
<dbReference type="GO" id="GO:0006396">
    <property type="term" value="P:RNA processing"/>
    <property type="evidence" value="ECO:0007669"/>
    <property type="project" value="InterPro"/>
</dbReference>
<name>A0A6J6JUT0_9ZZZZ</name>
<dbReference type="SUPFAM" id="SSF55315">
    <property type="entry name" value="L30e-like"/>
    <property type="match status" value="1"/>
</dbReference>